<keyword evidence="3" id="KW-1185">Reference proteome</keyword>
<feature type="compositionally biased region" description="Polar residues" evidence="1">
    <location>
        <begin position="70"/>
        <end position="86"/>
    </location>
</feature>
<dbReference type="AlphaFoldDB" id="A0AA40E6P2"/>
<accession>A0AA40E6P2</accession>
<sequence length="86" mass="9666">MTINVSRCLLDLGRAVLQGRFPKLKRVRWDTKHQVDDCSMRVAFRKACVDFAYDSWPFSGGANRHKDESLSSSAISTTPETTDGET</sequence>
<organism evidence="2 3">
    <name type="scientific">Lasiosphaeria miniovina</name>
    <dbReference type="NCBI Taxonomy" id="1954250"/>
    <lineage>
        <taxon>Eukaryota</taxon>
        <taxon>Fungi</taxon>
        <taxon>Dikarya</taxon>
        <taxon>Ascomycota</taxon>
        <taxon>Pezizomycotina</taxon>
        <taxon>Sordariomycetes</taxon>
        <taxon>Sordariomycetidae</taxon>
        <taxon>Sordariales</taxon>
        <taxon>Lasiosphaeriaceae</taxon>
        <taxon>Lasiosphaeria</taxon>
    </lineage>
</organism>
<feature type="region of interest" description="Disordered" evidence="1">
    <location>
        <begin position="62"/>
        <end position="86"/>
    </location>
</feature>
<dbReference type="RefSeq" id="XP_060299898.1">
    <property type="nucleotide sequence ID" value="XM_060441174.1"/>
</dbReference>
<dbReference type="GeneID" id="85324444"/>
<evidence type="ECO:0000256" key="1">
    <source>
        <dbReference type="SAM" id="MobiDB-lite"/>
    </source>
</evidence>
<dbReference type="Proteomes" id="UP001172101">
    <property type="component" value="Unassembled WGS sequence"/>
</dbReference>
<comment type="caution">
    <text evidence="2">The sequence shown here is derived from an EMBL/GenBank/DDBJ whole genome shotgun (WGS) entry which is preliminary data.</text>
</comment>
<reference evidence="2" key="1">
    <citation type="submission" date="2023-06" db="EMBL/GenBank/DDBJ databases">
        <title>Genome-scale phylogeny and comparative genomics of the fungal order Sordariales.</title>
        <authorList>
            <consortium name="Lawrence Berkeley National Laboratory"/>
            <person name="Hensen N."/>
            <person name="Bonometti L."/>
            <person name="Westerberg I."/>
            <person name="Brannstrom I.O."/>
            <person name="Guillou S."/>
            <person name="Cros-Aarteil S."/>
            <person name="Calhoun S."/>
            <person name="Haridas S."/>
            <person name="Kuo A."/>
            <person name="Mondo S."/>
            <person name="Pangilinan J."/>
            <person name="Riley R."/>
            <person name="LaButti K."/>
            <person name="Andreopoulos B."/>
            <person name="Lipzen A."/>
            <person name="Chen C."/>
            <person name="Yanf M."/>
            <person name="Daum C."/>
            <person name="Ng V."/>
            <person name="Clum A."/>
            <person name="Steindorff A."/>
            <person name="Ohm R."/>
            <person name="Martin F."/>
            <person name="Silar P."/>
            <person name="Natvig D."/>
            <person name="Lalanne C."/>
            <person name="Gautier V."/>
            <person name="Ament-velasquez S.L."/>
            <person name="Kruys A."/>
            <person name="Hutchinson M.I."/>
            <person name="Powell A.J."/>
            <person name="Barry K."/>
            <person name="Miller A.N."/>
            <person name="Grigoriev I.V."/>
            <person name="Debuchy R."/>
            <person name="Gladieux P."/>
            <person name="Thoren M.H."/>
            <person name="Johannesson H."/>
        </authorList>
    </citation>
    <scope>NUCLEOTIDE SEQUENCE</scope>
    <source>
        <strain evidence="2">SMH2392-1A</strain>
    </source>
</reference>
<proteinExistence type="predicted"/>
<evidence type="ECO:0000313" key="2">
    <source>
        <dbReference type="EMBL" id="KAK0727042.1"/>
    </source>
</evidence>
<feature type="non-terminal residue" evidence="2">
    <location>
        <position position="86"/>
    </location>
</feature>
<evidence type="ECO:0000313" key="3">
    <source>
        <dbReference type="Proteomes" id="UP001172101"/>
    </source>
</evidence>
<gene>
    <name evidence="2" type="ORF">B0T26DRAFT_692833</name>
</gene>
<protein>
    <submittedName>
        <fullName evidence="2">Uncharacterized protein</fullName>
    </submittedName>
</protein>
<dbReference type="EMBL" id="JAUIRO010000002">
    <property type="protein sequence ID" value="KAK0727042.1"/>
    <property type="molecule type" value="Genomic_DNA"/>
</dbReference>
<name>A0AA40E6P2_9PEZI</name>